<comment type="caution">
    <text evidence="1">The sequence shown here is derived from an EMBL/GenBank/DDBJ whole genome shotgun (WGS) entry which is preliminary data.</text>
</comment>
<evidence type="ECO:0000313" key="2">
    <source>
        <dbReference type="Proteomes" id="UP000015001"/>
    </source>
</evidence>
<reference evidence="1 2" key="1">
    <citation type="submission" date="2013-02" db="EMBL/GenBank/DDBJ databases">
        <title>Draft Genome Sequence of Streptomyces afghaniensis, Which Produces Compounds of the Julimycin B-Complex.</title>
        <authorList>
            <person name="Gruening B.A."/>
            <person name="Praeg A."/>
            <person name="Erxleben A."/>
            <person name="Guenther S."/>
            <person name="Fiedler H.-P."/>
            <person name="Goodfellow M."/>
            <person name="Mueller M."/>
        </authorList>
    </citation>
    <scope>NUCLEOTIDE SEQUENCE [LARGE SCALE GENOMIC DNA]</scope>
    <source>
        <strain evidence="1 2">772</strain>
    </source>
</reference>
<proteinExistence type="predicted"/>
<gene>
    <name evidence="1" type="ORF">STAFG_0245</name>
</gene>
<organism evidence="1 2">
    <name type="scientific">Streptomyces afghaniensis 772</name>
    <dbReference type="NCBI Taxonomy" id="1283301"/>
    <lineage>
        <taxon>Bacteria</taxon>
        <taxon>Bacillati</taxon>
        <taxon>Actinomycetota</taxon>
        <taxon>Actinomycetes</taxon>
        <taxon>Kitasatosporales</taxon>
        <taxon>Streptomycetaceae</taxon>
        <taxon>Streptomyces</taxon>
    </lineage>
</organism>
<accession>S4N434</accession>
<dbReference type="PATRIC" id="fig|1283301.3.peg.232"/>
<name>S4N434_9ACTN</name>
<sequence>MITASESSWIAPFTGLSPRQFAKLVTVLRRAGADAVRRGRPWGLSLEDRALLVAAY</sequence>
<dbReference type="AlphaFoldDB" id="S4N434"/>
<dbReference type="Proteomes" id="UP000015001">
    <property type="component" value="Unassembled WGS sequence"/>
</dbReference>
<protein>
    <submittedName>
        <fullName evidence="1">Putative transposase for insertion sequence element</fullName>
    </submittedName>
</protein>
<keyword evidence="2" id="KW-1185">Reference proteome</keyword>
<dbReference type="HOGENOM" id="CLU_212241_0_0_11"/>
<dbReference type="EMBL" id="AOPY01001096">
    <property type="protein sequence ID" value="EPJ42707.1"/>
    <property type="molecule type" value="Genomic_DNA"/>
</dbReference>
<evidence type="ECO:0000313" key="1">
    <source>
        <dbReference type="EMBL" id="EPJ42707.1"/>
    </source>
</evidence>